<comment type="similarity">
    <text evidence="1">Belongs to the glycosyl hydrolase 25 family.</text>
</comment>
<protein>
    <submittedName>
        <fullName evidence="5">1,4-beta-N-acetylmuramidase</fullName>
    </submittedName>
</protein>
<evidence type="ECO:0000256" key="2">
    <source>
        <dbReference type="SAM" id="MobiDB-lite"/>
    </source>
</evidence>
<dbReference type="PROSITE" id="PS51904">
    <property type="entry name" value="GLYCOSYL_HYDROL_F25_2"/>
    <property type="match status" value="1"/>
</dbReference>
<dbReference type="EMBL" id="JGZT01000007">
    <property type="protein sequence ID" value="KFJ02276.1"/>
    <property type="molecule type" value="Genomic_DNA"/>
</dbReference>
<feature type="compositionally biased region" description="Polar residues" evidence="2">
    <location>
        <begin position="71"/>
        <end position="86"/>
    </location>
</feature>
<dbReference type="PANTHER" id="PTHR34135:SF2">
    <property type="entry name" value="LYSOZYME"/>
    <property type="match status" value="1"/>
</dbReference>
<dbReference type="Gene3D" id="2.80.10.50">
    <property type="match status" value="9"/>
</dbReference>
<dbReference type="GO" id="GO:0003796">
    <property type="term" value="F:lysozyme activity"/>
    <property type="evidence" value="ECO:0007669"/>
    <property type="project" value="InterPro"/>
</dbReference>
<reference evidence="5 6" key="1">
    <citation type="submission" date="2014-03" db="EMBL/GenBank/DDBJ databases">
        <title>Genomics of Bifidobacteria.</title>
        <authorList>
            <person name="Ventura M."/>
            <person name="Milani C."/>
            <person name="Lugli G.A."/>
        </authorList>
    </citation>
    <scope>NUCLEOTIDE SEQUENCE [LARGE SCALE GENOMIC DNA]</scope>
    <source>
        <strain evidence="5 6">LMG 21395</strain>
    </source>
</reference>
<feature type="domain" description="Ricin B lectin" evidence="4">
    <location>
        <begin position="581"/>
        <end position="720"/>
    </location>
</feature>
<gene>
    <name evidence="5" type="ORF">THER5_0450</name>
</gene>
<dbReference type="InterPro" id="IPR017853">
    <property type="entry name" value="GH"/>
</dbReference>
<feature type="domain" description="Ricin B lectin" evidence="4">
    <location>
        <begin position="742"/>
        <end position="881"/>
    </location>
</feature>
<dbReference type="CDD" id="cd06414">
    <property type="entry name" value="GH25_LytC-like"/>
    <property type="match status" value="1"/>
</dbReference>
<dbReference type="InterPro" id="IPR035992">
    <property type="entry name" value="Ricin_B-like_lectins"/>
</dbReference>
<dbReference type="SUPFAM" id="SSF50370">
    <property type="entry name" value="Ricin B-like lectins"/>
    <property type="match status" value="3"/>
</dbReference>
<sequence>MAWKKMWSVVATTAAVMVCAGVLASCGTSGSAANTTVDTVLSASASSNGVDSAQAVIATDDTSDTTGTDTMPSNPSQELPDSVDSSIPNNATVVSSDLAVTKDGAVKNLETGETVTDPEIVGTEDTPPDPLAKTNGQRFIPVSVKTVRNAIKEESNTKASALKPKALSSAGASVMSAVLKSNTGTSVKQAALQNNSYGAYWGTYGGTQAFFESNGTLFAQNAQGVIDVSEHNGTIDWAKVKASGVQGAIIRLGFAWANRFDYQALRNIRECKRLGIPFGIYWYSYAYEASQAAKEADSLVSQLRQAGVSPSDLSYPVFYDLEKWTWTGHTPPTSTSVYQSIVSAWWQRVQAAGYSNLSVYSYASYLNGPLNTSDIHSKTRWAASYGAHVGFGFGSGLRGWQYADNGNIPGIPNVVDLSAFGNVYEVRTLPTVAIPNGTYYINAMVKDSSGVDIQWGSASNGARTQLYQANGSSAQKFVFTKQSDGSYVITNALSGKALDVASGLAGDGAVVQQYTPNGTKAQRWYIRDTGSGYCIQSALGNWVLDIASGSSANGTSISLYTPNASNAQKFTLSSATAAIPTNVSLKISSVENTSLAMDVPGASTQNGARIQIYQANGSNAQTFSAQQVGNGVYSLMNTASDKVLDVAGASTSNGGVVQQYASNGTAAQHWSLLDYGNGKISLTSNVSGKAVDIPSGNASSSVKLQIYSANGTKAQQWTVTRVKSERDKLDDLAAKNKGVLTDGTIAVVSALSASKALDVSGASRSNGANVQLYQSNGTGAQRWIVSHDGQGYVTLRNAASGKVLDVSGASTANGSNVQQYCSNGTWAQKWIAVSNGDGTVTLHSALKYGLVLDVSGASTANGANVQVYASNGTRAQRWVRK</sequence>
<dbReference type="GO" id="GO:0016052">
    <property type="term" value="P:carbohydrate catabolic process"/>
    <property type="evidence" value="ECO:0007669"/>
    <property type="project" value="TreeGrafter"/>
</dbReference>
<dbReference type="PROSITE" id="PS51257">
    <property type="entry name" value="PROKAR_LIPOPROTEIN"/>
    <property type="match status" value="1"/>
</dbReference>
<dbReference type="Gene3D" id="3.20.20.80">
    <property type="entry name" value="Glycosidases"/>
    <property type="match status" value="1"/>
</dbReference>
<keyword evidence="3" id="KW-0732">Signal</keyword>
<evidence type="ECO:0000256" key="3">
    <source>
        <dbReference type="SAM" id="SignalP"/>
    </source>
</evidence>
<dbReference type="GO" id="GO:0009253">
    <property type="term" value="P:peptidoglycan catabolic process"/>
    <property type="evidence" value="ECO:0007669"/>
    <property type="project" value="InterPro"/>
</dbReference>
<dbReference type="PANTHER" id="PTHR34135">
    <property type="entry name" value="LYSOZYME"/>
    <property type="match status" value="1"/>
</dbReference>
<dbReference type="GO" id="GO:0016998">
    <property type="term" value="P:cell wall macromolecule catabolic process"/>
    <property type="evidence" value="ECO:0007669"/>
    <property type="project" value="InterPro"/>
</dbReference>
<dbReference type="RefSeq" id="WP_029576679.1">
    <property type="nucleotide sequence ID" value="NZ_JGZT01000007.1"/>
</dbReference>
<dbReference type="SUPFAM" id="SSF51445">
    <property type="entry name" value="(Trans)glycosidases"/>
    <property type="match status" value="1"/>
</dbReference>
<dbReference type="InterPro" id="IPR002053">
    <property type="entry name" value="Glyco_hydro_25"/>
</dbReference>
<organism evidence="5 6">
    <name type="scientific">Bifidobacterium thermacidophilum subsp. thermacidophilum</name>
    <dbReference type="NCBI Taxonomy" id="79262"/>
    <lineage>
        <taxon>Bacteria</taxon>
        <taxon>Bacillati</taxon>
        <taxon>Actinomycetota</taxon>
        <taxon>Actinomycetes</taxon>
        <taxon>Bifidobacteriales</taxon>
        <taxon>Bifidobacteriaceae</taxon>
        <taxon>Bifidobacterium</taxon>
    </lineage>
</organism>
<evidence type="ECO:0000313" key="6">
    <source>
        <dbReference type="Proteomes" id="UP000029003"/>
    </source>
</evidence>
<evidence type="ECO:0000256" key="1">
    <source>
        <dbReference type="ARBA" id="ARBA00010646"/>
    </source>
</evidence>
<evidence type="ECO:0000259" key="4">
    <source>
        <dbReference type="SMART" id="SM00458"/>
    </source>
</evidence>
<feature type="domain" description="Ricin B lectin" evidence="4">
    <location>
        <begin position="436"/>
        <end position="573"/>
    </location>
</feature>
<dbReference type="Pfam" id="PF14200">
    <property type="entry name" value="RicinB_lectin_2"/>
    <property type="match status" value="4"/>
</dbReference>
<dbReference type="Pfam" id="PF01183">
    <property type="entry name" value="Glyco_hydro_25"/>
    <property type="match status" value="1"/>
</dbReference>
<feature type="signal peptide" evidence="3">
    <location>
        <begin position="1"/>
        <end position="24"/>
    </location>
</feature>
<name>A0A087E3C5_9BIFI</name>
<dbReference type="SMART" id="SM00458">
    <property type="entry name" value="RICIN"/>
    <property type="match status" value="3"/>
</dbReference>
<accession>A0A087E3C5</accession>
<dbReference type="CDD" id="cd00161">
    <property type="entry name" value="beta-trefoil_Ricin-like"/>
    <property type="match status" value="3"/>
</dbReference>
<feature type="region of interest" description="Disordered" evidence="2">
    <location>
        <begin position="61"/>
        <end position="86"/>
    </location>
</feature>
<dbReference type="PROSITE" id="PS50231">
    <property type="entry name" value="RICIN_B_LECTIN"/>
    <property type="match status" value="3"/>
</dbReference>
<dbReference type="InterPro" id="IPR000772">
    <property type="entry name" value="Ricin_B_lectin"/>
</dbReference>
<dbReference type="AlphaFoldDB" id="A0A087E3C5"/>
<comment type="caution">
    <text evidence="5">The sequence shown here is derived from an EMBL/GenBank/DDBJ whole genome shotgun (WGS) entry which is preliminary data.</text>
</comment>
<feature type="chain" id="PRO_5039672889" evidence="3">
    <location>
        <begin position="25"/>
        <end position="881"/>
    </location>
</feature>
<dbReference type="Proteomes" id="UP000029003">
    <property type="component" value="Unassembled WGS sequence"/>
</dbReference>
<evidence type="ECO:0000313" key="5">
    <source>
        <dbReference type="EMBL" id="KFJ02276.1"/>
    </source>
</evidence>
<proteinExistence type="inferred from homology"/>